<dbReference type="Pfam" id="PF07467">
    <property type="entry name" value="BLIP"/>
    <property type="match status" value="1"/>
</dbReference>
<gene>
    <name evidence="2" type="ORF">XAT740_LOCUS63335</name>
</gene>
<protein>
    <submittedName>
        <fullName evidence="2">Uncharacterized protein</fullName>
    </submittedName>
</protein>
<dbReference type="EMBL" id="CAJNOR010019335">
    <property type="protein sequence ID" value="CAF1689508.1"/>
    <property type="molecule type" value="Genomic_DNA"/>
</dbReference>
<sequence>GSTNYVTVEYSAPGNNYGTADLYFFNETLSSKSGNGYFLNSNTINLQQYTSIQIGWTQEKVVQHIGSQGIITSQSGTVGSPNEFTTVQYTGSQSSSSSATFTFQGSILSSKSQYGLDTTVCPITQQQYNQIEIGWTRDEVTNLVGNPGIVTSESGTGNTTNIGVQYQVAGSSYGRVSLGFYGGKLN</sequence>
<reference evidence="2" key="1">
    <citation type="submission" date="2021-02" db="EMBL/GenBank/DDBJ databases">
        <authorList>
            <person name="Nowell W R."/>
        </authorList>
    </citation>
    <scope>NUCLEOTIDE SEQUENCE</scope>
</reference>
<dbReference type="InterPro" id="IPR037873">
    <property type="entry name" value="BamE-like"/>
</dbReference>
<evidence type="ECO:0000256" key="1">
    <source>
        <dbReference type="ARBA" id="ARBA00022729"/>
    </source>
</evidence>
<keyword evidence="3" id="KW-1185">Reference proteome</keyword>
<keyword evidence="1" id="KW-0732">Signal</keyword>
<dbReference type="Gene3D" id="3.10.450.730">
    <property type="entry name" value="BLIP domain"/>
    <property type="match status" value="1"/>
</dbReference>
<evidence type="ECO:0000313" key="3">
    <source>
        <dbReference type="Proteomes" id="UP000663828"/>
    </source>
</evidence>
<feature type="non-terminal residue" evidence="2">
    <location>
        <position position="1"/>
    </location>
</feature>
<evidence type="ECO:0000313" key="2">
    <source>
        <dbReference type="EMBL" id="CAF1689508.1"/>
    </source>
</evidence>
<feature type="non-terminal residue" evidence="2">
    <location>
        <position position="186"/>
    </location>
</feature>
<proteinExistence type="predicted"/>
<name>A0A816HTI7_ADIRI</name>
<comment type="caution">
    <text evidence="2">The sequence shown here is derived from an EMBL/GenBank/DDBJ whole genome shotgun (WGS) entry which is preliminary data.</text>
</comment>
<accession>A0A816HTI7</accession>
<dbReference type="Gene3D" id="3.30.1450.10">
    <property type="match status" value="1"/>
</dbReference>
<organism evidence="2 3">
    <name type="scientific">Adineta ricciae</name>
    <name type="common">Rotifer</name>
    <dbReference type="NCBI Taxonomy" id="249248"/>
    <lineage>
        <taxon>Eukaryota</taxon>
        <taxon>Metazoa</taxon>
        <taxon>Spiralia</taxon>
        <taxon>Gnathifera</taxon>
        <taxon>Rotifera</taxon>
        <taxon>Eurotatoria</taxon>
        <taxon>Bdelloidea</taxon>
        <taxon>Adinetida</taxon>
        <taxon>Adinetidae</taxon>
        <taxon>Adineta</taxon>
    </lineage>
</organism>
<dbReference type="Proteomes" id="UP000663828">
    <property type="component" value="Unassembled WGS sequence"/>
</dbReference>
<dbReference type="AlphaFoldDB" id="A0A816HTI7"/>
<dbReference type="InterPro" id="IPR009099">
    <property type="entry name" value="Beta-lactamas_inhib"/>
</dbReference>